<dbReference type="GO" id="GO:0046872">
    <property type="term" value="F:metal ion binding"/>
    <property type="evidence" value="ECO:0007669"/>
    <property type="project" value="UniProtKB-KW"/>
</dbReference>
<dbReference type="CDD" id="cd01174">
    <property type="entry name" value="ribokinase"/>
    <property type="match status" value="1"/>
</dbReference>
<dbReference type="PANTHER" id="PTHR10584">
    <property type="entry name" value="SUGAR KINASE"/>
    <property type="match status" value="1"/>
</dbReference>
<dbReference type="AlphaFoldDB" id="A0A645EWW1"/>
<keyword evidence="8" id="KW-0067">ATP-binding</keyword>
<evidence type="ECO:0000256" key="2">
    <source>
        <dbReference type="ARBA" id="ARBA00012035"/>
    </source>
</evidence>
<dbReference type="GO" id="GO:0006014">
    <property type="term" value="P:D-ribose metabolic process"/>
    <property type="evidence" value="ECO:0007669"/>
    <property type="project" value="InterPro"/>
</dbReference>
<keyword evidence="9" id="KW-0460">Magnesium</keyword>
<dbReference type="PROSITE" id="PS00584">
    <property type="entry name" value="PFKB_KINASES_2"/>
    <property type="match status" value="1"/>
</dbReference>
<evidence type="ECO:0000256" key="9">
    <source>
        <dbReference type="ARBA" id="ARBA00022842"/>
    </source>
</evidence>
<keyword evidence="6" id="KW-0547">Nucleotide-binding</keyword>
<dbReference type="GO" id="GO:0004747">
    <property type="term" value="F:ribokinase activity"/>
    <property type="evidence" value="ECO:0007669"/>
    <property type="project" value="UniProtKB-EC"/>
</dbReference>
<evidence type="ECO:0000256" key="6">
    <source>
        <dbReference type="ARBA" id="ARBA00022741"/>
    </source>
</evidence>
<reference evidence="13" key="1">
    <citation type="submission" date="2019-08" db="EMBL/GenBank/DDBJ databases">
        <authorList>
            <person name="Kucharzyk K."/>
            <person name="Murdoch R.W."/>
            <person name="Higgins S."/>
            <person name="Loffler F."/>
        </authorList>
    </citation>
    <scope>NUCLEOTIDE SEQUENCE</scope>
</reference>
<keyword evidence="7 13" id="KW-0418">Kinase</keyword>
<evidence type="ECO:0000259" key="12">
    <source>
        <dbReference type="Pfam" id="PF00294"/>
    </source>
</evidence>
<evidence type="ECO:0000313" key="13">
    <source>
        <dbReference type="EMBL" id="MPN05689.1"/>
    </source>
</evidence>
<dbReference type="EMBL" id="VSSQ01051601">
    <property type="protein sequence ID" value="MPN05689.1"/>
    <property type="molecule type" value="Genomic_DNA"/>
</dbReference>
<dbReference type="SUPFAM" id="SSF53613">
    <property type="entry name" value="Ribokinase-like"/>
    <property type="match status" value="1"/>
</dbReference>
<dbReference type="InterPro" id="IPR002173">
    <property type="entry name" value="Carboh/pur_kinase_PfkB_CS"/>
</dbReference>
<evidence type="ECO:0000256" key="11">
    <source>
        <dbReference type="ARBA" id="ARBA00023277"/>
    </source>
</evidence>
<dbReference type="InterPro" id="IPR011611">
    <property type="entry name" value="PfkB_dom"/>
</dbReference>
<dbReference type="InterPro" id="IPR029056">
    <property type="entry name" value="Ribokinase-like"/>
</dbReference>
<sequence>MVIKTARFPLPGETILGGEFLMSMGGKGANQALAAKRLGGDVSFVGKIGRDIFGKKAMEYLKNEGVNVDYVKTDPEKHSGIAVITVNQTGENSIIVADSSNYSLSPSDIMNIFNVIDSCEILLLQLEIPIETVSFIAEYASEMNKTIILNPAPAEILPDSLYRKISIIIPNESEAEKLTGISVKDESSALEAASTLVNKGVKRVIITMGSRGAYVYDKGYKGLIDTPKVNAIDTTGAGDIFCGAVAVKLGEGCNLKEAVLFANTSAAISVTRFGAQSSIPYKEEVFDFLKTTR</sequence>
<evidence type="ECO:0000256" key="8">
    <source>
        <dbReference type="ARBA" id="ARBA00022840"/>
    </source>
</evidence>
<evidence type="ECO:0000256" key="4">
    <source>
        <dbReference type="ARBA" id="ARBA00022679"/>
    </source>
</evidence>
<keyword evidence="4 13" id="KW-0808">Transferase</keyword>
<evidence type="ECO:0000256" key="3">
    <source>
        <dbReference type="ARBA" id="ARBA00016943"/>
    </source>
</evidence>
<dbReference type="HAMAP" id="MF_01987">
    <property type="entry name" value="Ribokinase"/>
    <property type="match status" value="1"/>
</dbReference>
<dbReference type="EC" id="2.7.1.15" evidence="2"/>
<keyword evidence="11" id="KW-0119">Carbohydrate metabolism</keyword>
<dbReference type="NCBIfam" id="TIGR02152">
    <property type="entry name" value="D_ribokin_bact"/>
    <property type="match status" value="1"/>
</dbReference>
<dbReference type="PRINTS" id="PR00990">
    <property type="entry name" value="RIBOKINASE"/>
</dbReference>
<evidence type="ECO:0000256" key="5">
    <source>
        <dbReference type="ARBA" id="ARBA00022723"/>
    </source>
</evidence>
<organism evidence="13">
    <name type="scientific">bioreactor metagenome</name>
    <dbReference type="NCBI Taxonomy" id="1076179"/>
    <lineage>
        <taxon>unclassified sequences</taxon>
        <taxon>metagenomes</taxon>
        <taxon>ecological metagenomes</taxon>
    </lineage>
</organism>
<proteinExistence type="inferred from homology"/>
<dbReference type="Gene3D" id="3.40.1190.20">
    <property type="match status" value="1"/>
</dbReference>
<dbReference type="GO" id="GO:0005524">
    <property type="term" value="F:ATP binding"/>
    <property type="evidence" value="ECO:0007669"/>
    <property type="project" value="UniProtKB-KW"/>
</dbReference>
<keyword evidence="5" id="KW-0479">Metal-binding</keyword>
<protein>
    <recommendedName>
        <fullName evidence="3">Ribokinase</fullName>
        <ecNumber evidence="2">2.7.1.15</ecNumber>
    </recommendedName>
</protein>
<dbReference type="PANTHER" id="PTHR10584:SF166">
    <property type="entry name" value="RIBOKINASE"/>
    <property type="match status" value="1"/>
</dbReference>
<dbReference type="GO" id="GO:0005829">
    <property type="term" value="C:cytosol"/>
    <property type="evidence" value="ECO:0007669"/>
    <property type="project" value="TreeGrafter"/>
</dbReference>
<evidence type="ECO:0000256" key="7">
    <source>
        <dbReference type="ARBA" id="ARBA00022777"/>
    </source>
</evidence>
<dbReference type="InterPro" id="IPR002139">
    <property type="entry name" value="Ribo/fructo_kinase"/>
</dbReference>
<gene>
    <name evidence="13" type="primary">rbsK_9</name>
    <name evidence="13" type="ORF">SDC9_152942</name>
</gene>
<keyword evidence="10" id="KW-0630">Potassium</keyword>
<feature type="domain" description="Carbohydrate kinase PfkB" evidence="12">
    <location>
        <begin position="7"/>
        <end position="280"/>
    </location>
</feature>
<comment type="similarity">
    <text evidence="1">Belongs to the carbohydrate kinase PfkB family.</text>
</comment>
<evidence type="ECO:0000256" key="1">
    <source>
        <dbReference type="ARBA" id="ARBA00010688"/>
    </source>
</evidence>
<evidence type="ECO:0000256" key="10">
    <source>
        <dbReference type="ARBA" id="ARBA00022958"/>
    </source>
</evidence>
<dbReference type="Pfam" id="PF00294">
    <property type="entry name" value="PfkB"/>
    <property type="match status" value="1"/>
</dbReference>
<comment type="caution">
    <text evidence="13">The sequence shown here is derived from an EMBL/GenBank/DDBJ whole genome shotgun (WGS) entry which is preliminary data.</text>
</comment>
<accession>A0A645EWW1</accession>
<dbReference type="InterPro" id="IPR011877">
    <property type="entry name" value="Ribokinase"/>
</dbReference>
<name>A0A645EWW1_9ZZZZ</name>